<proteinExistence type="predicted"/>
<keyword evidence="2" id="KW-1185">Reference proteome</keyword>
<comment type="caution">
    <text evidence="1">The sequence shown here is derived from an EMBL/GenBank/DDBJ whole genome shotgun (WGS) entry which is preliminary data.</text>
</comment>
<dbReference type="Proteomes" id="UP000821845">
    <property type="component" value="Chromosome 5"/>
</dbReference>
<evidence type="ECO:0000313" key="2">
    <source>
        <dbReference type="Proteomes" id="UP000821845"/>
    </source>
</evidence>
<dbReference type="EMBL" id="CM023485">
    <property type="protein sequence ID" value="KAH6930120.1"/>
    <property type="molecule type" value="Genomic_DNA"/>
</dbReference>
<reference evidence="1" key="1">
    <citation type="submission" date="2020-05" db="EMBL/GenBank/DDBJ databases">
        <title>Large-scale comparative analyses of tick genomes elucidate their genetic diversity and vector capacities.</title>
        <authorList>
            <person name="Jia N."/>
            <person name="Wang J."/>
            <person name="Shi W."/>
            <person name="Du L."/>
            <person name="Sun Y."/>
            <person name="Zhan W."/>
            <person name="Jiang J."/>
            <person name="Wang Q."/>
            <person name="Zhang B."/>
            <person name="Ji P."/>
            <person name="Sakyi L.B."/>
            <person name="Cui X."/>
            <person name="Yuan T."/>
            <person name="Jiang B."/>
            <person name="Yang W."/>
            <person name="Lam T.T.-Y."/>
            <person name="Chang Q."/>
            <person name="Ding S."/>
            <person name="Wang X."/>
            <person name="Zhu J."/>
            <person name="Ruan X."/>
            <person name="Zhao L."/>
            <person name="Wei J."/>
            <person name="Que T."/>
            <person name="Du C."/>
            <person name="Cheng J."/>
            <person name="Dai P."/>
            <person name="Han X."/>
            <person name="Huang E."/>
            <person name="Gao Y."/>
            <person name="Liu J."/>
            <person name="Shao H."/>
            <person name="Ye R."/>
            <person name="Li L."/>
            <person name="Wei W."/>
            <person name="Wang X."/>
            <person name="Wang C."/>
            <person name="Yang T."/>
            <person name="Huo Q."/>
            <person name="Li W."/>
            <person name="Guo W."/>
            <person name="Chen H."/>
            <person name="Zhou L."/>
            <person name="Ni X."/>
            <person name="Tian J."/>
            <person name="Zhou Y."/>
            <person name="Sheng Y."/>
            <person name="Liu T."/>
            <person name="Pan Y."/>
            <person name="Xia L."/>
            <person name="Li J."/>
            <person name="Zhao F."/>
            <person name="Cao W."/>
        </authorList>
    </citation>
    <scope>NUCLEOTIDE SEQUENCE</scope>
    <source>
        <strain evidence="1">Hyas-2018</strain>
    </source>
</reference>
<sequence length="238" mass="26663">MARFTMRRRATRVPQMCPFLRLLVLLLLLLLASFQRQLLRRTTTKAQALRLHRTPRTIQQPLRSCGHCDATSCSQEDDGTDSTYIAYRRLNDCPVPTRLRKTASVWDFPASVNRTLKWGLSEKSNEVTPRALARTKPVTAMLRRSGPKEPRPSSGSSDTSSEDSFSVGLSSVGESDIEMGTLREVKRGHTSSACSDETSDGHAETQRPKRTSTFFRNVEVRTVICSQLCLLDAFRGTV</sequence>
<accession>A0ACB7S675</accession>
<protein>
    <submittedName>
        <fullName evidence="1">Uncharacterized protein</fullName>
    </submittedName>
</protein>
<gene>
    <name evidence="1" type="ORF">HPB50_009928</name>
</gene>
<name>A0ACB7S675_HYAAI</name>
<evidence type="ECO:0000313" key="1">
    <source>
        <dbReference type="EMBL" id="KAH6930120.1"/>
    </source>
</evidence>
<organism evidence="1 2">
    <name type="scientific">Hyalomma asiaticum</name>
    <name type="common">Tick</name>
    <dbReference type="NCBI Taxonomy" id="266040"/>
    <lineage>
        <taxon>Eukaryota</taxon>
        <taxon>Metazoa</taxon>
        <taxon>Ecdysozoa</taxon>
        <taxon>Arthropoda</taxon>
        <taxon>Chelicerata</taxon>
        <taxon>Arachnida</taxon>
        <taxon>Acari</taxon>
        <taxon>Parasitiformes</taxon>
        <taxon>Ixodida</taxon>
        <taxon>Ixodoidea</taxon>
        <taxon>Ixodidae</taxon>
        <taxon>Hyalomminae</taxon>
        <taxon>Hyalomma</taxon>
    </lineage>
</organism>